<evidence type="ECO:0000259" key="11">
    <source>
        <dbReference type="PROSITE" id="PS50109"/>
    </source>
</evidence>
<accession>A0A964BQ56</accession>
<dbReference type="InterPro" id="IPR051315">
    <property type="entry name" value="Bact_Chemotaxis_CheA"/>
</dbReference>
<dbReference type="SUPFAM" id="SSF50341">
    <property type="entry name" value="CheW-like"/>
    <property type="match status" value="1"/>
</dbReference>
<dbReference type="EMBL" id="JADWDC010000024">
    <property type="protein sequence ID" value="MCC0177544.1"/>
    <property type="molecule type" value="Genomic_DNA"/>
</dbReference>
<evidence type="ECO:0000259" key="12">
    <source>
        <dbReference type="PROSITE" id="PS50110"/>
    </source>
</evidence>
<comment type="catalytic activity">
    <reaction evidence="1">
        <text>ATP + protein L-histidine = ADP + protein N-phospho-L-histidine.</text>
        <dbReference type="EC" id="2.7.13.3"/>
    </reaction>
</comment>
<gene>
    <name evidence="15" type="ORF">I4641_11200</name>
</gene>
<dbReference type="CDD" id="cd16916">
    <property type="entry name" value="HATPase_CheA-like"/>
    <property type="match status" value="1"/>
</dbReference>
<keyword evidence="5 15" id="KW-0418">Kinase</keyword>
<dbReference type="InterPro" id="IPR004105">
    <property type="entry name" value="CheA-like_dim"/>
</dbReference>
<organism evidence="15 16">
    <name type="scientific">Waterburya agarophytonicola KI4</name>
    <dbReference type="NCBI Taxonomy" id="2874699"/>
    <lineage>
        <taxon>Bacteria</taxon>
        <taxon>Bacillati</taxon>
        <taxon>Cyanobacteriota</taxon>
        <taxon>Cyanophyceae</taxon>
        <taxon>Pleurocapsales</taxon>
        <taxon>Hyellaceae</taxon>
        <taxon>Waterburya</taxon>
        <taxon>Waterburya agarophytonicola</taxon>
    </lineage>
</organism>
<protein>
    <recommendedName>
        <fullName evidence="2">histidine kinase</fullName>
        <ecNumber evidence="2">2.7.13.3</ecNumber>
    </recommendedName>
</protein>
<dbReference type="SMART" id="SM00260">
    <property type="entry name" value="CheW"/>
    <property type="match status" value="1"/>
</dbReference>
<dbReference type="AlphaFoldDB" id="A0A964BQ56"/>
<feature type="modified residue" description="4-aspartylphosphate" evidence="8">
    <location>
        <position position="981"/>
    </location>
</feature>
<dbReference type="InterPro" id="IPR036061">
    <property type="entry name" value="CheW-like_dom_sf"/>
</dbReference>
<dbReference type="InterPro" id="IPR004358">
    <property type="entry name" value="Sig_transdc_His_kin-like_C"/>
</dbReference>
<dbReference type="Gene3D" id="1.20.120.160">
    <property type="entry name" value="HPT domain"/>
    <property type="match status" value="1"/>
</dbReference>
<comment type="caution">
    <text evidence="15">The sequence shown here is derived from an EMBL/GenBank/DDBJ whole genome shotgun (WGS) entry which is preliminary data.</text>
</comment>
<dbReference type="InterPro" id="IPR036890">
    <property type="entry name" value="HATPase_C_sf"/>
</dbReference>
<dbReference type="Pfam" id="PF01627">
    <property type="entry name" value="Hpt"/>
    <property type="match status" value="1"/>
</dbReference>
<dbReference type="GO" id="GO:0006935">
    <property type="term" value="P:chemotaxis"/>
    <property type="evidence" value="ECO:0007669"/>
    <property type="project" value="InterPro"/>
</dbReference>
<feature type="domain" description="CheW-like" evidence="13">
    <location>
        <begin position="759"/>
        <end position="901"/>
    </location>
</feature>
<keyword evidence="6" id="KW-0902">Two-component regulatory system</keyword>
<feature type="domain" description="HPt" evidence="14">
    <location>
        <begin position="1"/>
        <end position="106"/>
    </location>
</feature>
<dbReference type="InterPro" id="IPR011006">
    <property type="entry name" value="CheY-like_superfamily"/>
</dbReference>
<dbReference type="EC" id="2.7.13.3" evidence="2"/>
<dbReference type="Gene3D" id="3.30.565.10">
    <property type="entry name" value="Histidine kinase-like ATPase, C-terminal domain"/>
    <property type="match status" value="1"/>
</dbReference>
<reference evidence="15" key="1">
    <citation type="journal article" date="2021" name="Antonie Van Leeuwenhoek">
        <title>Draft genome and description of Waterburya agarophytonicola gen. nov. sp. nov. (Pleurocapsales, Cyanobacteria): a seaweed symbiont.</title>
        <authorList>
            <person name="Bonthond G."/>
            <person name="Shalygin S."/>
            <person name="Bayer T."/>
            <person name="Weinberger F."/>
        </authorList>
    </citation>
    <scope>NUCLEOTIDE SEQUENCE</scope>
    <source>
        <strain evidence="15">KI4</strain>
    </source>
</reference>
<dbReference type="InterPro" id="IPR001789">
    <property type="entry name" value="Sig_transdc_resp-reg_receiver"/>
</dbReference>
<keyword evidence="4" id="KW-0808">Transferase</keyword>
<dbReference type="GO" id="GO:0000155">
    <property type="term" value="F:phosphorelay sensor kinase activity"/>
    <property type="evidence" value="ECO:0007669"/>
    <property type="project" value="InterPro"/>
</dbReference>
<dbReference type="PANTHER" id="PTHR43395">
    <property type="entry name" value="SENSOR HISTIDINE KINASE CHEA"/>
    <property type="match status" value="1"/>
</dbReference>
<evidence type="ECO:0000259" key="13">
    <source>
        <dbReference type="PROSITE" id="PS50851"/>
    </source>
</evidence>
<dbReference type="PROSITE" id="PS50894">
    <property type="entry name" value="HPT"/>
    <property type="match status" value="1"/>
</dbReference>
<sequence length="1051" mass="117312">MDTDRQVRLDFLEEAEEYFDSLESLLMDLDTQGADPSLLDSAMRAAHSLKGGAAMMRFVPLSKIAHRLEDFLKILRVRKDNSLIDREVTNLLLRGVDCLREARNLHRQQVEIDESWFANHTEPIFEVLRARLGDLREEDEDLLLAEEEQVDVSSLIFQSGVEDCLESFQAQIDLLEPIQLKEELAIQAQQLAEFGQMSQIEPFIQLCQSVLAELAVVSLENVKDLAQEALKQWERSHALVLVGRIDKLPTNINGNSGKIEPSKTANFDISTPNITDLVNGVELAEIQDFTAQELAPHLPLSESELDLDELTPSAAELSELDGAFLSLDNFESSSTPDIDLDELAPDAAELSELNDAFDSIDLPSTVQADTTKVEIDLDKLAPDAAELLELNDAFAEIEVSTPEPESVSPQRSQKEQGRMVRVPAERLQSLNNLSSKLILERNAAILRLNQLQNYVDLTRDRMRRLEQSSNRLRKLYDWASLEGMIPANQSPAMTVNASWSGVSSSTSEKFDSLEMDRYSDLHLLSQEQMETIVQLQEVTADIDLGVREMGQVIRNFSYTTRELQQNVTRSQMRPFAELVGRFPRLIRDLSTQHNKEANLIIEGKATYIDRQALELLSDPLTHLLRNAFDHGLENTQTRIEAGKSPEGTIILKAIQQGNRTVITISDDGGGINSQKIRDRLLKLGFSQTQVNQISETDVLDAIFEPGFSTAEQVTELSGRGVGMDVVRSNLEQIRGDIQVNTELGKGTTFTISVPLSLLVLRVVIVESAGMVFAIPVNSIKEIIKFDDELSLEQDGGEKIVWGKESVALLRLKKHFEFKRPSKPFEMEGNPKIATPTVLIFEENARFKGIYLDKYWNEQEVAIRPVKTSIPLFPGFTGSTVLGDGRVIPLIEPVALSKGITKQQRASFSTLTTTENVNDDSNFAFSLGDTSTILVVDDSVNVRRYLAGILERNGYRVEEAKDGRDAVDKLMGGLQVQAMICDVEMPRLDGYGVLSEVKSEPSLEHIPIAMLTSRSNDKHRKLAMKLGASAYFSKPFNEQEMLQTLQSLIVSG</sequence>
<dbReference type="SUPFAM" id="SSF55874">
    <property type="entry name" value="ATPase domain of HSP90 chaperone/DNA topoisomerase II/histidine kinase"/>
    <property type="match status" value="1"/>
</dbReference>
<dbReference type="Pfam" id="PF00072">
    <property type="entry name" value="Response_reg"/>
    <property type="match status" value="1"/>
</dbReference>
<evidence type="ECO:0000256" key="2">
    <source>
        <dbReference type="ARBA" id="ARBA00012438"/>
    </source>
</evidence>
<feature type="region of interest" description="Disordered" evidence="10">
    <location>
        <begin position="399"/>
        <end position="420"/>
    </location>
</feature>
<feature type="domain" description="Response regulatory" evidence="12">
    <location>
        <begin position="931"/>
        <end position="1048"/>
    </location>
</feature>
<keyword evidence="3 8" id="KW-0597">Phosphoprotein</keyword>
<evidence type="ECO:0000256" key="6">
    <source>
        <dbReference type="ARBA" id="ARBA00023012"/>
    </source>
</evidence>
<dbReference type="SMART" id="SM00387">
    <property type="entry name" value="HATPase_c"/>
    <property type="match status" value="1"/>
</dbReference>
<dbReference type="SMART" id="SM00448">
    <property type="entry name" value="REC"/>
    <property type="match status" value="1"/>
</dbReference>
<dbReference type="PRINTS" id="PR00344">
    <property type="entry name" value="BCTRLSENSOR"/>
</dbReference>
<dbReference type="InterPro" id="IPR003594">
    <property type="entry name" value="HATPase_dom"/>
</dbReference>
<name>A0A964BQ56_9CYAN</name>
<dbReference type="FunFam" id="3.30.565.10:FF:000016">
    <property type="entry name" value="Chemotaxis protein CheA, putative"/>
    <property type="match status" value="1"/>
</dbReference>
<dbReference type="Proteomes" id="UP000729733">
    <property type="component" value="Unassembled WGS sequence"/>
</dbReference>
<evidence type="ECO:0000256" key="8">
    <source>
        <dbReference type="PROSITE-ProRule" id="PRU00169"/>
    </source>
</evidence>
<dbReference type="InterPro" id="IPR036641">
    <property type="entry name" value="HPT_dom_sf"/>
</dbReference>
<evidence type="ECO:0000313" key="16">
    <source>
        <dbReference type="Proteomes" id="UP000729733"/>
    </source>
</evidence>
<keyword evidence="9" id="KW-0175">Coiled coil</keyword>
<feature type="domain" description="Histidine kinase" evidence="11">
    <location>
        <begin position="546"/>
        <end position="757"/>
    </location>
</feature>
<dbReference type="PROSITE" id="PS50851">
    <property type="entry name" value="CHEW"/>
    <property type="match status" value="1"/>
</dbReference>
<evidence type="ECO:0000256" key="1">
    <source>
        <dbReference type="ARBA" id="ARBA00000085"/>
    </source>
</evidence>
<dbReference type="Gene3D" id="2.30.30.40">
    <property type="entry name" value="SH3 Domains"/>
    <property type="match status" value="1"/>
</dbReference>
<dbReference type="Pfam" id="PF01584">
    <property type="entry name" value="CheW"/>
    <property type="match status" value="1"/>
</dbReference>
<keyword evidence="16" id="KW-1185">Reference proteome</keyword>
<evidence type="ECO:0000256" key="3">
    <source>
        <dbReference type="ARBA" id="ARBA00022553"/>
    </source>
</evidence>
<feature type="coiled-coil region" evidence="9">
    <location>
        <begin position="448"/>
        <end position="475"/>
    </location>
</feature>
<dbReference type="InterPro" id="IPR005467">
    <property type="entry name" value="His_kinase_dom"/>
</dbReference>
<evidence type="ECO:0000256" key="7">
    <source>
        <dbReference type="PROSITE-ProRule" id="PRU00110"/>
    </source>
</evidence>
<dbReference type="InterPro" id="IPR008207">
    <property type="entry name" value="Sig_transdc_His_kin_Hpt_dom"/>
</dbReference>
<dbReference type="CDD" id="cd00088">
    <property type="entry name" value="HPT"/>
    <property type="match status" value="1"/>
</dbReference>
<dbReference type="RefSeq" id="WP_229640608.1">
    <property type="nucleotide sequence ID" value="NZ_JADWDC010000024.1"/>
</dbReference>
<dbReference type="Pfam" id="PF02518">
    <property type="entry name" value="HATPase_c"/>
    <property type="match status" value="1"/>
</dbReference>
<evidence type="ECO:0000256" key="9">
    <source>
        <dbReference type="SAM" id="Coils"/>
    </source>
</evidence>
<dbReference type="InterPro" id="IPR002545">
    <property type="entry name" value="CheW-lke_dom"/>
</dbReference>
<dbReference type="SMART" id="SM00073">
    <property type="entry name" value="HPT"/>
    <property type="match status" value="1"/>
</dbReference>
<evidence type="ECO:0000256" key="10">
    <source>
        <dbReference type="SAM" id="MobiDB-lite"/>
    </source>
</evidence>
<evidence type="ECO:0000256" key="4">
    <source>
        <dbReference type="ARBA" id="ARBA00022679"/>
    </source>
</evidence>
<dbReference type="SMART" id="SM01231">
    <property type="entry name" value="H-kinase_dim"/>
    <property type="match status" value="1"/>
</dbReference>
<dbReference type="SUPFAM" id="SSF52172">
    <property type="entry name" value="CheY-like"/>
    <property type="match status" value="1"/>
</dbReference>
<evidence type="ECO:0000259" key="14">
    <source>
        <dbReference type="PROSITE" id="PS50894"/>
    </source>
</evidence>
<feature type="modified residue" description="Phosphohistidine" evidence="7">
    <location>
        <position position="47"/>
    </location>
</feature>
<dbReference type="SUPFAM" id="SSF47226">
    <property type="entry name" value="Histidine-containing phosphotransfer domain, HPT domain"/>
    <property type="match status" value="1"/>
</dbReference>
<dbReference type="GO" id="GO:0005737">
    <property type="term" value="C:cytoplasm"/>
    <property type="evidence" value="ECO:0007669"/>
    <property type="project" value="InterPro"/>
</dbReference>
<evidence type="ECO:0000313" key="15">
    <source>
        <dbReference type="EMBL" id="MCC0177544.1"/>
    </source>
</evidence>
<dbReference type="PANTHER" id="PTHR43395:SF1">
    <property type="entry name" value="CHEMOTAXIS PROTEIN CHEA"/>
    <property type="match status" value="1"/>
</dbReference>
<evidence type="ECO:0000256" key="5">
    <source>
        <dbReference type="ARBA" id="ARBA00022777"/>
    </source>
</evidence>
<dbReference type="PROSITE" id="PS50110">
    <property type="entry name" value="RESPONSE_REGULATORY"/>
    <property type="match status" value="1"/>
</dbReference>
<proteinExistence type="predicted"/>
<dbReference type="PROSITE" id="PS50109">
    <property type="entry name" value="HIS_KIN"/>
    <property type="match status" value="1"/>
</dbReference>
<dbReference type="Gene3D" id="3.40.50.2300">
    <property type="match status" value="1"/>
</dbReference>